<dbReference type="InterPro" id="IPR000150">
    <property type="entry name" value="Cof"/>
</dbReference>
<dbReference type="PANTHER" id="PTHR10000:SF53">
    <property type="entry name" value="5-AMINO-6-(5-PHOSPHO-D-RIBITYLAMINO)URACIL PHOSPHATASE YBJI-RELATED"/>
    <property type="match status" value="1"/>
</dbReference>
<comment type="caution">
    <text evidence="1">The sequence shown here is derived from an EMBL/GenBank/DDBJ whole genome shotgun (WGS) entry which is preliminary data.</text>
</comment>
<dbReference type="PROSITE" id="PS01228">
    <property type="entry name" value="COF_1"/>
    <property type="match status" value="1"/>
</dbReference>
<dbReference type="NCBIfam" id="TIGR01484">
    <property type="entry name" value="HAD-SF-IIB"/>
    <property type="match status" value="1"/>
</dbReference>
<dbReference type="AlphaFoldDB" id="A0A9D1M9S1"/>
<dbReference type="Proteomes" id="UP000824109">
    <property type="component" value="Unassembled WGS sequence"/>
</dbReference>
<dbReference type="EMBL" id="DVNB01000008">
    <property type="protein sequence ID" value="HIU56296.1"/>
    <property type="molecule type" value="Genomic_DNA"/>
</dbReference>
<dbReference type="Gene3D" id="3.30.1240.10">
    <property type="match status" value="1"/>
</dbReference>
<evidence type="ECO:0000313" key="2">
    <source>
        <dbReference type="Proteomes" id="UP000824109"/>
    </source>
</evidence>
<dbReference type="CDD" id="cd07518">
    <property type="entry name" value="HAD_YbiV-Like"/>
    <property type="match status" value="1"/>
</dbReference>
<dbReference type="InterPro" id="IPR006379">
    <property type="entry name" value="HAD-SF_hydro_IIB"/>
</dbReference>
<accession>A0A9D1M9S1</accession>
<dbReference type="GO" id="GO:0005829">
    <property type="term" value="C:cytosol"/>
    <property type="evidence" value="ECO:0007669"/>
    <property type="project" value="TreeGrafter"/>
</dbReference>
<protein>
    <submittedName>
        <fullName evidence="1">HAD family phosphatase</fullName>
    </submittedName>
</protein>
<dbReference type="SFLD" id="SFLDG01144">
    <property type="entry name" value="C2.B.4:_PGP_Like"/>
    <property type="match status" value="1"/>
</dbReference>
<evidence type="ECO:0000313" key="1">
    <source>
        <dbReference type="EMBL" id="HIU56296.1"/>
    </source>
</evidence>
<dbReference type="SFLD" id="SFLDG01140">
    <property type="entry name" value="C2.B:_Phosphomannomutase_and_P"/>
    <property type="match status" value="1"/>
</dbReference>
<dbReference type="Gene3D" id="3.40.50.1000">
    <property type="entry name" value="HAD superfamily/HAD-like"/>
    <property type="match status" value="1"/>
</dbReference>
<dbReference type="SFLD" id="SFLDS00003">
    <property type="entry name" value="Haloacid_Dehalogenase"/>
    <property type="match status" value="1"/>
</dbReference>
<gene>
    <name evidence="1" type="ORF">IAA61_00620</name>
</gene>
<name>A0A9D1M9S1_9FIRM</name>
<dbReference type="SUPFAM" id="SSF56784">
    <property type="entry name" value="HAD-like"/>
    <property type="match status" value="1"/>
</dbReference>
<dbReference type="Pfam" id="PF08282">
    <property type="entry name" value="Hydrolase_3"/>
    <property type="match status" value="1"/>
</dbReference>
<organism evidence="1 2">
    <name type="scientific">Candidatus Ornithomonoglobus merdipullorum</name>
    <dbReference type="NCBI Taxonomy" id="2840895"/>
    <lineage>
        <taxon>Bacteria</taxon>
        <taxon>Bacillati</taxon>
        <taxon>Bacillota</taxon>
        <taxon>Clostridia</taxon>
        <taxon>Candidatus Ornithomonoglobus</taxon>
    </lineage>
</organism>
<dbReference type="PANTHER" id="PTHR10000">
    <property type="entry name" value="PHOSPHOSERINE PHOSPHATASE"/>
    <property type="match status" value="1"/>
</dbReference>
<dbReference type="InterPro" id="IPR036412">
    <property type="entry name" value="HAD-like_sf"/>
</dbReference>
<proteinExistence type="predicted"/>
<reference evidence="1" key="2">
    <citation type="journal article" date="2021" name="PeerJ">
        <title>Extensive microbial diversity within the chicken gut microbiome revealed by metagenomics and culture.</title>
        <authorList>
            <person name="Gilroy R."/>
            <person name="Ravi A."/>
            <person name="Getino M."/>
            <person name="Pursley I."/>
            <person name="Horton D.L."/>
            <person name="Alikhan N.F."/>
            <person name="Baker D."/>
            <person name="Gharbi K."/>
            <person name="Hall N."/>
            <person name="Watson M."/>
            <person name="Adriaenssens E.M."/>
            <person name="Foster-Nyarko E."/>
            <person name="Jarju S."/>
            <person name="Secka A."/>
            <person name="Antonio M."/>
            <person name="Oren A."/>
            <person name="Chaudhuri R.R."/>
            <person name="La Ragione R."/>
            <person name="Hildebrand F."/>
            <person name="Pallen M.J."/>
        </authorList>
    </citation>
    <scope>NUCLEOTIDE SEQUENCE</scope>
    <source>
        <strain evidence="1">USAMLcec3-3695</strain>
    </source>
</reference>
<dbReference type="GO" id="GO:0000287">
    <property type="term" value="F:magnesium ion binding"/>
    <property type="evidence" value="ECO:0007669"/>
    <property type="project" value="TreeGrafter"/>
</dbReference>
<dbReference type="InterPro" id="IPR023214">
    <property type="entry name" value="HAD_sf"/>
</dbReference>
<sequence length="264" mass="30144">MIKFIACDLDGTLLNEKKELPHDFDEIIEKLHRRGIKFAVSSGRQYETVFTQFEKYKDSLTFIVENGAMVYENGKRILCNPLDKAQAKEILSVLKNEPGLYSIACGVHGAFGEAENETHIQNVIMYYLNYRTVDDVAERSVDDDLLKIAVYDDETSEKHCYPLLKNYYDTANVLVSGEHWLDIMRKGVTKGSAIEQIQKLYGYKPEECMAFGDFMNDADMMRVCAESYAVENAHPDLKVLCKYVCESNDNEGVTRTIRRVVLGE</sequence>
<dbReference type="NCBIfam" id="TIGR00099">
    <property type="entry name" value="Cof-subfamily"/>
    <property type="match status" value="1"/>
</dbReference>
<dbReference type="GO" id="GO:0016791">
    <property type="term" value="F:phosphatase activity"/>
    <property type="evidence" value="ECO:0007669"/>
    <property type="project" value="TreeGrafter"/>
</dbReference>
<reference evidence="1" key="1">
    <citation type="submission" date="2020-10" db="EMBL/GenBank/DDBJ databases">
        <authorList>
            <person name="Gilroy R."/>
        </authorList>
    </citation>
    <scope>NUCLEOTIDE SEQUENCE</scope>
    <source>
        <strain evidence="1">USAMLcec3-3695</strain>
    </source>
</reference>